<dbReference type="GO" id="GO:0016020">
    <property type="term" value="C:membrane"/>
    <property type="evidence" value="ECO:0007669"/>
    <property type="project" value="UniProtKB-SubCell"/>
</dbReference>
<comment type="similarity">
    <text evidence="5">Belongs to the SAT4 family.</text>
</comment>
<feature type="transmembrane region" description="Helical" evidence="6">
    <location>
        <begin position="33"/>
        <end position="53"/>
    </location>
</feature>
<evidence type="ECO:0000259" key="7">
    <source>
        <dbReference type="Pfam" id="PF20684"/>
    </source>
</evidence>
<name>A0A177CZH7_9PLEO</name>
<evidence type="ECO:0000256" key="4">
    <source>
        <dbReference type="ARBA" id="ARBA00023136"/>
    </source>
</evidence>
<feature type="transmembrane region" description="Helical" evidence="6">
    <location>
        <begin position="112"/>
        <end position="137"/>
    </location>
</feature>
<sequence>MHHVFFPALAWIAFLARVWSRLRITRSWGLDDWFMVLAALCSVLFTPFFYVYIKLGYFGWHQEDVPKDYDPSPGLFYFYIAQLFYNPILALVKCSILVFILHIGRTRKGLPWMVYSVLTLTVLHAVGFFFAVLLSCVPIKAIWTPGLKPSAECIDNSFHIIISGVTVMTDILVLALPF</sequence>
<keyword evidence="3 6" id="KW-1133">Transmembrane helix</keyword>
<dbReference type="AlphaFoldDB" id="A0A177CZH7"/>
<dbReference type="RefSeq" id="XP_018042896.1">
    <property type="nucleotide sequence ID" value="XM_018183601.1"/>
</dbReference>
<keyword evidence="9" id="KW-1185">Reference proteome</keyword>
<evidence type="ECO:0000256" key="5">
    <source>
        <dbReference type="ARBA" id="ARBA00038359"/>
    </source>
</evidence>
<dbReference type="Pfam" id="PF20684">
    <property type="entry name" value="Fung_rhodopsin"/>
    <property type="match status" value="1"/>
</dbReference>
<evidence type="ECO:0000313" key="8">
    <source>
        <dbReference type="EMBL" id="OAG12531.1"/>
    </source>
</evidence>
<accession>A0A177CZH7</accession>
<dbReference type="PANTHER" id="PTHR33048:SF47">
    <property type="entry name" value="INTEGRAL MEMBRANE PROTEIN-RELATED"/>
    <property type="match status" value="1"/>
</dbReference>
<feature type="domain" description="Rhodopsin" evidence="7">
    <location>
        <begin position="16"/>
        <end position="178"/>
    </location>
</feature>
<dbReference type="InterPro" id="IPR049326">
    <property type="entry name" value="Rhodopsin_dom_fungi"/>
</dbReference>
<reference evidence="8 9" key="1">
    <citation type="submission" date="2016-05" db="EMBL/GenBank/DDBJ databases">
        <title>Comparative analysis of secretome profiles of manganese(II)-oxidizing ascomycete fungi.</title>
        <authorList>
            <consortium name="DOE Joint Genome Institute"/>
            <person name="Zeiner C.A."/>
            <person name="Purvine S.O."/>
            <person name="Zink E.M."/>
            <person name="Wu S."/>
            <person name="Pasa-Tolic L."/>
            <person name="Chaput D.L."/>
            <person name="Haridas S."/>
            <person name="Grigoriev I.V."/>
            <person name="Santelli C.M."/>
            <person name="Hansel C.M."/>
        </authorList>
    </citation>
    <scope>NUCLEOTIDE SEQUENCE [LARGE SCALE GENOMIC DNA]</scope>
    <source>
        <strain evidence="8 9">AP3s5-JAC2a</strain>
    </source>
</reference>
<evidence type="ECO:0000256" key="6">
    <source>
        <dbReference type="SAM" id="Phobius"/>
    </source>
</evidence>
<dbReference type="PANTHER" id="PTHR33048">
    <property type="entry name" value="PTH11-LIKE INTEGRAL MEMBRANE PROTEIN (AFU_ORTHOLOGUE AFUA_5G11245)"/>
    <property type="match status" value="1"/>
</dbReference>
<dbReference type="OrthoDB" id="5283415at2759"/>
<dbReference type="GeneID" id="28767087"/>
<evidence type="ECO:0000256" key="1">
    <source>
        <dbReference type="ARBA" id="ARBA00004141"/>
    </source>
</evidence>
<evidence type="ECO:0000256" key="2">
    <source>
        <dbReference type="ARBA" id="ARBA00022692"/>
    </source>
</evidence>
<protein>
    <recommendedName>
        <fullName evidence="7">Rhodopsin domain-containing protein</fullName>
    </recommendedName>
</protein>
<keyword evidence="2 6" id="KW-0812">Transmembrane</keyword>
<dbReference type="InParanoid" id="A0A177CZH7"/>
<organism evidence="8 9">
    <name type="scientific">Paraphaeosphaeria sporulosa</name>
    <dbReference type="NCBI Taxonomy" id="1460663"/>
    <lineage>
        <taxon>Eukaryota</taxon>
        <taxon>Fungi</taxon>
        <taxon>Dikarya</taxon>
        <taxon>Ascomycota</taxon>
        <taxon>Pezizomycotina</taxon>
        <taxon>Dothideomycetes</taxon>
        <taxon>Pleosporomycetidae</taxon>
        <taxon>Pleosporales</taxon>
        <taxon>Massarineae</taxon>
        <taxon>Didymosphaeriaceae</taxon>
        <taxon>Paraphaeosphaeria</taxon>
    </lineage>
</organism>
<keyword evidence="4 6" id="KW-0472">Membrane</keyword>
<proteinExistence type="inferred from homology"/>
<dbReference type="Proteomes" id="UP000077069">
    <property type="component" value="Unassembled WGS sequence"/>
</dbReference>
<dbReference type="EMBL" id="KV441548">
    <property type="protein sequence ID" value="OAG12531.1"/>
    <property type="molecule type" value="Genomic_DNA"/>
</dbReference>
<feature type="transmembrane region" description="Helical" evidence="6">
    <location>
        <begin position="158"/>
        <end position="176"/>
    </location>
</feature>
<evidence type="ECO:0000256" key="3">
    <source>
        <dbReference type="ARBA" id="ARBA00022989"/>
    </source>
</evidence>
<feature type="transmembrane region" description="Helical" evidence="6">
    <location>
        <begin position="74"/>
        <end position="100"/>
    </location>
</feature>
<evidence type="ECO:0000313" key="9">
    <source>
        <dbReference type="Proteomes" id="UP000077069"/>
    </source>
</evidence>
<gene>
    <name evidence="8" type="ORF">CC84DRAFT_1226915</name>
</gene>
<comment type="subcellular location">
    <subcellularLocation>
        <location evidence="1">Membrane</location>
        <topology evidence="1">Multi-pass membrane protein</topology>
    </subcellularLocation>
</comment>
<dbReference type="STRING" id="1460663.A0A177CZH7"/>
<dbReference type="InterPro" id="IPR052337">
    <property type="entry name" value="SAT4-like"/>
</dbReference>